<feature type="region of interest" description="Disordered" evidence="1">
    <location>
        <begin position="910"/>
        <end position="1019"/>
    </location>
</feature>
<keyword evidence="3" id="KW-0732">Signal</keyword>
<proteinExistence type="predicted"/>
<dbReference type="Proteomes" id="UP001281761">
    <property type="component" value="Unassembled WGS sequence"/>
</dbReference>
<feature type="signal peptide" evidence="3">
    <location>
        <begin position="1"/>
        <end position="19"/>
    </location>
</feature>
<feature type="transmembrane region" description="Helical" evidence="2">
    <location>
        <begin position="216"/>
        <end position="237"/>
    </location>
</feature>
<sequence length="1019" mass="110800">MSTISIFGILFIILHCAENSTETPKESTGKFGPNRYRHPGFFEAIGQGFYRMWRAGGDKELFGYPMYGSAAEFVVDFLDGFLSEPEEPDPLFHPASFQEAALLLESPNVELFLGQPIDQPVDLNDLPLITNQQLPSTLTAPLGWLIGIILTWVPVIVLWVILLGYCCSWCCAQCCMGCAKCCHCYCRCCRNRRPICTCGCYDENGPNKCCKYCTKIAWTVLTAGYIFGGVIATIAAFRIPSLFNKVPTELAKLPNILPDLVSSVSTELKDGLPKALEPLTNIASTLDAKTSSTISAVEKVLEPVTALTGGIDKAIMTLANADQSNYGFEYDNLETYLYNLKGLKFSADVTMSDTVAGDFTLSNIYCSDEIASVIDLDGSAIKDSYDTLAQMHGVTSTEYEQSIKDAADTLINFSDGLTTTYSSDIDDAKAKISQFTVDVVSHPNFTTIGPTLDEFKTNLSTFAGPSGHAACSLAADTYKSSFTTSTVGYTSREAFLTGARVAAALYEYRQTGSTRKLIEALRPQIAGVDSEAETFEIISPADYNAVMNAEDPANYVTSSTISTDCSPLSNAAQQATIDPSLTEPLNFINDNFRFGDMFGSSQTIIDNVNTVLDELTETLEDMTSSLGSFDLNEIFASAMWGIIQSVVSAVGYTLAAFQLAIILLYVIMLIQNWCCSIDTCICIQIGISFTYYVLFGLIFVFFCFLAILTQDIQDALYSDKPNRGLFPTLQDSGSMSTLLDFIGMDENTTMAGVKGDDIVNSLLFILQGPDYRKDQEGIAPLTNPLTGLIDSLLLNGLGELGISGMIQDGLGSDATIAPSFLSLIDDAETEMMAGFSSMFDALVDEDSAKGKLTHNYLGRALYNVIDLIGLDTVNVLMLFYFSFQLSFILFIPHTILMSIGRTHWPPYDKEADDPEYCDDSEDEEMQGTDDNKPGQPGQPSPYPPQGYPPQGYPPQGYQPPPPGAYPPQEGYSAPVQGSADYGQGYNQPYDPNQPPVVSGQTAVASTYDTDLEPKTDGAP</sequence>
<reference evidence="4 5" key="1">
    <citation type="journal article" date="2022" name="bioRxiv">
        <title>Genomics of Preaxostyla Flagellates Illuminates Evolutionary Transitions and the Path Towards Mitochondrial Loss.</title>
        <authorList>
            <person name="Novak L.V.F."/>
            <person name="Treitli S.C."/>
            <person name="Pyrih J."/>
            <person name="Halakuc P."/>
            <person name="Pipaliya S.V."/>
            <person name="Vacek V."/>
            <person name="Brzon O."/>
            <person name="Soukal P."/>
            <person name="Eme L."/>
            <person name="Dacks J.B."/>
            <person name="Karnkowska A."/>
            <person name="Elias M."/>
            <person name="Hampl V."/>
        </authorList>
    </citation>
    <scope>NUCLEOTIDE SEQUENCE [LARGE SCALE GENOMIC DNA]</scope>
    <source>
        <strain evidence="4">NAU3</strain>
        <tissue evidence="4">Gut</tissue>
    </source>
</reference>
<evidence type="ECO:0000313" key="5">
    <source>
        <dbReference type="Proteomes" id="UP001281761"/>
    </source>
</evidence>
<evidence type="ECO:0000256" key="2">
    <source>
        <dbReference type="SAM" id="Phobius"/>
    </source>
</evidence>
<organism evidence="4 5">
    <name type="scientific">Blattamonas nauphoetae</name>
    <dbReference type="NCBI Taxonomy" id="2049346"/>
    <lineage>
        <taxon>Eukaryota</taxon>
        <taxon>Metamonada</taxon>
        <taxon>Preaxostyla</taxon>
        <taxon>Oxymonadida</taxon>
        <taxon>Blattamonas</taxon>
    </lineage>
</organism>
<accession>A0ABQ9XFL7</accession>
<feature type="compositionally biased region" description="Acidic residues" evidence="1">
    <location>
        <begin position="910"/>
        <end position="927"/>
    </location>
</feature>
<keyword evidence="2" id="KW-1133">Transmembrane helix</keyword>
<feature type="transmembrane region" description="Helical" evidence="2">
    <location>
        <begin position="649"/>
        <end position="670"/>
    </location>
</feature>
<feature type="transmembrane region" description="Helical" evidence="2">
    <location>
        <begin position="682"/>
        <end position="708"/>
    </location>
</feature>
<feature type="chain" id="PRO_5046775287" evidence="3">
    <location>
        <begin position="20"/>
        <end position="1019"/>
    </location>
</feature>
<name>A0ABQ9XFL7_9EUKA</name>
<protein>
    <submittedName>
        <fullName evidence="4">Uncharacterized protein</fullName>
    </submittedName>
</protein>
<keyword evidence="2" id="KW-0472">Membrane</keyword>
<feature type="compositionally biased region" description="Pro residues" evidence="1">
    <location>
        <begin position="936"/>
        <end position="965"/>
    </location>
</feature>
<comment type="caution">
    <text evidence="4">The sequence shown here is derived from an EMBL/GenBank/DDBJ whole genome shotgun (WGS) entry which is preliminary data.</text>
</comment>
<gene>
    <name evidence="4" type="ORF">BLNAU_14597</name>
</gene>
<feature type="compositionally biased region" description="Polar residues" evidence="1">
    <location>
        <begin position="998"/>
        <end position="1008"/>
    </location>
</feature>
<dbReference type="EMBL" id="JARBJD010000135">
    <property type="protein sequence ID" value="KAK2950479.1"/>
    <property type="molecule type" value="Genomic_DNA"/>
</dbReference>
<evidence type="ECO:0000313" key="4">
    <source>
        <dbReference type="EMBL" id="KAK2950479.1"/>
    </source>
</evidence>
<evidence type="ECO:0000256" key="1">
    <source>
        <dbReference type="SAM" id="MobiDB-lite"/>
    </source>
</evidence>
<keyword evidence="5" id="KW-1185">Reference proteome</keyword>
<keyword evidence="2" id="KW-0812">Transmembrane</keyword>
<evidence type="ECO:0000256" key="3">
    <source>
        <dbReference type="SAM" id="SignalP"/>
    </source>
</evidence>
<feature type="transmembrane region" description="Helical" evidence="2">
    <location>
        <begin position="142"/>
        <end position="166"/>
    </location>
</feature>